<evidence type="ECO:0000256" key="8">
    <source>
        <dbReference type="ARBA" id="ARBA00076355"/>
    </source>
</evidence>
<proteinExistence type="inferred from homology"/>
<dbReference type="Gene3D" id="3.30.310.50">
    <property type="entry name" value="Alpha-D-phosphohexomutase, C-terminal domain"/>
    <property type="match status" value="1"/>
</dbReference>
<evidence type="ECO:0000313" key="10">
    <source>
        <dbReference type="Proteomes" id="UP001634394"/>
    </source>
</evidence>
<accession>A0ABD3T4X8</accession>
<comment type="similarity">
    <text evidence="3">Belongs to the CTAG/PCC1 family.</text>
</comment>
<dbReference type="FunFam" id="3.30.310.50:FF:000005">
    <property type="entry name" value="L antigen family member 3"/>
    <property type="match status" value="1"/>
</dbReference>
<keyword evidence="4" id="KW-0963">Cytoplasm</keyword>
<dbReference type="PANTHER" id="PTHR31283">
    <property type="entry name" value="EKC/KEOPS COMPLEX SUBUNIT PCC1 FAMILY MEMBER"/>
    <property type="match status" value="1"/>
</dbReference>
<evidence type="ECO:0000256" key="5">
    <source>
        <dbReference type="ARBA" id="ARBA00022694"/>
    </source>
</evidence>
<evidence type="ECO:0000256" key="2">
    <source>
        <dbReference type="ARBA" id="ARBA00004496"/>
    </source>
</evidence>
<evidence type="ECO:0000256" key="7">
    <source>
        <dbReference type="ARBA" id="ARBA00053047"/>
    </source>
</evidence>
<dbReference type="Pfam" id="PF09341">
    <property type="entry name" value="Pcc1"/>
    <property type="match status" value="1"/>
</dbReference>
<sequence>MDNSATNSEPLVVDLSIPFPTSREAEIAYGTLSVDAEPKRSSVKKTVVHKDNMLHIHFESNDARFLRVSVNTFFDHLGLVVQTMERFGPPRLK</sequence>
<keyword evidence="6" id="KW-0539">Nucleus</keyword>
<name>A0ABD3T4X8_SINWO</name>
<evidence type="ECO:0000256" key="6">
    <source>
        <dbReference type="ARBA" id="ARBA00023242"/>
    </source>
</evidence>
<dbReference type="InterPro" id="IPR015419">
    <property type="entry name" value="CTAG/Pcc1"/>
</dbReference>
<dbReference type="GO" id="GO:0008033">
    <property type="term" value="P:tRNA processing"/>
    <property type="evidence" value="ECO:0007669"/>
    <property type="project" value="UniProtKB-KW"/>
</dbReference>
<comment type="caution">
    <text evidence="9">The sequence shown here is derived from an EMBL/GenBank/DDBJ whole genome shotgun (WGS) entry which is preliminary data.</text>
</comment>
<evidence type="ECO:0000313" key="9">
    <source>
        <dbReference type="EMBL" id="KAL3831974.1"/>
    </source>
</evidence>
<dbReference type="EMBL" id="JBJQND010000019">
    <property type="protein sequence ID" value="KAL3831974.1"/>
    <property type="molecule type" value="Genomic_DNA"/>
</dbReference>
<keyword evidence="5" id="KW-0819">tRNA processing</keyword>
<gene>
    <name evidence="9" type="ORF">ACJMK2_023662</name>
</gene>
<comment type="function">
    <text evidence="7">Component of the EKC/KEOPS complex that is required for the formation of a threonylcarbamoyl group on adenosine at position 37 (t(6)A37) in tRNAs that read codons beginning with adenine. The complex is probably involved in the transfer of the threonylcarbamoyl moiety of threonylcarbamoyl-AMP (TC-AMP) to the N6 group of A37. LAGE3 functions as a dimerization module for the complex.</text>
</comment>
<dbReference type="AlphaFoldDB" id="A0ABD3T4X8"/>
<organism evidence="9 10">
    <name type="scientific">Sinanodonta woodiana</name>
    <name type="common">Chinese pond mussel</name>
    <name type="synonym">Anodonta woodiana</name>
    <dbReference type="NCBI Taxonomy" id="1069815"/>
    <lineage>
        <taxon>Eukaryota</taxon>
        <taxon>Metazoa</taxon>
        <taxon>Spiralia</taxon>
        <taxon>Lophotrochozoa</taxon>
        <taxon>Mollusca</taxon>
        <taxon>Bivalvia</taxon>
        <taxon>Autobranchia</taxon>
        <taxon>Heteroconchia</taxon>
        <taxon>Palaeoheterodonta</taxon>
        <taxon>Unionida</taxon>
        <taxon>Unionoidea</taxon>
        <taxon>Unionidae</taxon>
        <taxon>Unioninae</taxon>
        <taxon>Sinanodonta</taxon>
    </lineage>
</organism>
<dbReference type="GO" id="GO:0005737">
    <property type="term" value="C:cytoplasm"/>
    <property type="evidence" value="ECO:0007669"/>
    <property type="project" value="UniProtKB-SubCell"/>
</dbReference>
<evidence type="ECO:0000256" key="3">
    <source>
        <dbReference type="ARBA" id="ARBA00007073"/>
    </source>
</evidence>
<protein>
    <recommendedName>
        <fullName evidence="8">L antigen family member 3</fullName>
    </recommendedName>
</protein>
<evidence type="ECO:0000256" key="1">
    <source>
        <dbReference type="ARBA" id="ARBA00004123"/>
    </source>
</evidence>
<evidence type="ECO:0000256" key="4">
    <source>
        <dbReference type="ARBA" id="ARBA00022490"/>
    </source>
</evidence>
<dbReference type="GO" id="GO:0005634">
    <property type="term" value="C:nucleus"/>
    <property type="evidence" value="ECO:0007669"/>
    <property type="project" value="UniProtKB-SubCell"/>
</dbReference>
<reference evidence="9 10" key="1">
    <citation type="submission" date="2024-11" db="EMBL/GenBank/DDBJ databases">
        <title>Chromosome-level genome assembly of the freshwater bivalve Anodonta woodiana.</title>
        <authorList>
            <person name="Chen X."/>
        </authorList>
    </citation>
    <scope>NUCLEOTIDE SEQUENCE [LARGE SCALE GENOMIC DNA]</scope>
    <source>
        <strain evidence="9">MN2024</strain>
        <tissue evidence="9">Gills</tissue>
    </source>
</reference>
<dbReference type="PANTHER" id="PTHR31283:SF5">
    <property type="entry name" value="EKC_KEOPS COMPLEX SUBUNIT LAGE3"/>
    <property type="match status" value="1"/>
</dbReference>
<dbReference type="Proteomes" id="UP001634394">
    <property type="component" value="Unassembled WGS sequence"/>
</dbReference>
<keyword evidence="10" id="KW-1185">Reference proteome</keyword>
<comment type="subcellular location">
    <subcellularLocation>
        <location evidence="2">Cytoplasm</location>
    </subcellularLocation>
    <subcellularLocation>
        <location evidence="1">Nucleus</location>
    </subcellularLocation>
</comment>